<dbReference type="Gene3D" id="1.10.8.280">
    <property type="entry name" value="ABC transporter ATPase domain-like"/>
    <property type="match status" value="1"/>
</dbReference>
<name>A0ABX1DHI3_9FLAO</name>
<reference evidence="11 12" key="1">
    <citation type="submission" date="2020-03" db="EMBL/GenBank/DDBJ databases">
        <title>Tamlana sp. nov, isolated from XXX.</title>
        <authorList>
            <person name="Cao W.R."/>
        </authorList>
    </citation>
    <scope>NUCLEOTIDE SEQUENCE [LARGE SCALE GENOMIC DNA]</scope>
    <source>
        <strain evidence="11 12">HST1-43</strain>
    </source>
</reference>
<keyword evidence="10" id="KW-0234">DNA repair</keyword>
<keyword evidence="8" id="KW-0267">Excision nuclease</keyword>
<evidence type="ECO:0000256" key="7">
    <source>
        <dbReference type="ARBA" id="ARBA00022840"/>
    </source>
</evidence>
<feature type="non-terminal residue" evidence="11">
    <location>
        <position position="1"/>
    </location>
</feature>
<evidence type="ECO:0000313" key="11">
    <source>
        <dbReference type="EMBL" id="NJX17209.1"/>
    </source>
</evidence>
<keyword evidence="6" id="KW-0228">DNA excision</keyword>
<keyword evidence="5" id="KW-0227">DNA damage</keyword>
<protein>
    <submittedName>
        <fullName evidence="11">Excinuclease ABC subunit UvrA</fullName>
    </submittedName>
</protein>
<keyword evidence="12" id="KW-1185">Reference proteome</keyword>
<evidence type="ECO:0000256" key="9">
    <source>
        <dbReference type="ARBA" id="ARBA00023125"/>
    </source>
</evidence>
<comment type="subcellular location">
    <subcellularLocation>
        <location evidence="1">Cytoplasm</location>
    </subcellularLocation>
</comment>
<keyword evidence="3" id="KW-0677">Repeat</keyword>
<evidence type="ECO:0000256" key="2">
    <source>
        <dbReference type="ARBA" id="ARBA00022490"/>
    </source>
</evidence>
<keyword evidence="4" id="KW-0547">Nucleotide-binding</keyword>
<evidence type="ECO:0000256" key="1">
    <source>
        <dbReference type="ARBA" id="ARBA00004496"/>
    </source>
</evidence>
<evidence type="ECO:0000313" key="12">
    <source>
        <dbReference type="Proteomes" id="UP000760545"/>
    </source>
</evidence>
<dbReference type="PANTHER" id="PTHR43152">
    <property type="entry name" value="UVRABC SYSTEM PROTEIN A"/>
    <property type="match status" value="1"/>
</dbReference>
<gene>
    <name evidence="11" type="ORF">HC176_17185</name>
</gene>
<feature type="non-terminal residue" evidence="11">
    <location>
        <position position="131"/>
    </location>
</feature>
<evidence type="ECO:0000256" key="3">
    <source>
        <dbReference type="ARBA" id="ARBA00022737"/>
    </source>
</evidence>
<keyword evidence="7" id="KW-0067">ATP-binding</keyword>
<evidence type="ECO:0000256" key="5">
    <source>
        <dbReference type="ARBA" id="ARBA00022763"/>
    </source>
</evidence>
<proteinExistence type="predicted"/>
<organism evidence="11 12">
    <name type="scientific">Tamlana crocina</name>
    <dbReference type="NCBI Taxonomy" id="393006"/>
    <lineage>
        <taxon>Bacteria</taxon>
        <taxon>Pseudomonadati</taxon>
        <taxon>Bacteroidota</taxon>
        <taxon>Flavobacteriia</taxon>
        <taxon>Flavobacteriales</taxon>
        <taxon>Flavobacteriaceae</taxon>
        <taxon>Tamlana</taxon>
    </lineage>
</organism>
<evidence type="ECO:0000256" key="4">
    <source>
        <dbReference type="ARBA" id="ARBA00022741"/>
    </source>
</evidence>
<keyword evidence="9" id="KW-0238">DNA-binding</keyword>
<dbReference type="Proteomes" id="UP000760545">
    <property type="component" value="Unassembled WGS sequence"/>
</dbReference>
<evidence type="ECO:0000256" key="6">
    <source>
        <dbReference type="ARBA" id="ARBA00022769"/>
    </source>
</evidence>
<comment type="caution">
    <text evidence="11">The sequence shown here is derived from an EMBL/GenBank/DDBJ whole genome shotgun (WGS) entry which is preliminary data.</text>
</comment>
<sequence length="131" mass="15281">EKFTKDSKTLGITREYKIDFEGVATFIEETYHKNESASLRRWAKDYMDKILCPECEGSRLRKESLYFKVNGKNIAELAQKDIVDLAEWFKKLEPQLSKKQKKIASEVIKEISVRLQFLVDVGLNYLSLNRG</sequence>
<evidence type="ECO:0000256" key="8">
    <source>
        <dbReference type="ARBA" id="ARBA00022881"/>
    </source>
</evidence>
<dbReference type="Gene3D" id="1.20.1580.10">
    <property type="entry name" value="ABC transporter ATPase like domain"/>
    <property type="match status" value="1"/>
</dbReference>
<keyword evidence="2" id="KW-0963">Cytoplasm</keyword>
<dbReference type="EMBL" id="JAAVJS010000374">
    <property type="protein sequence ID" value="NJX17209.1"/>
    <property type="molecule type" value="Genomic_DNA"/>
</dbReference>
<dbReference type="PANTHER" id="PTHR43152:SF3">
    <property type="entry name" value="UVRABC SYSTEM PROTEIN A"/>
    <property type="match status" value="1"/>
</dbReference>
<accession>A0ABX1DHI3</accession>
<evidence type="ECO:0000256" key="10">
    <source>
        <dbReference type="ARBA" id="ARBA00023204"/>
    </source>
</evidence>